<proteinExistence type="predicted"/>
<protein>
    <submittedName>
        <fullName evidence="1">Uncharacterized protein</fullName>
    </submittedName>
</protein>
<evidence type="ECO:0000313" key="1">
    <source>
        <dbReference type="EMBL" id="AAF83833.1"/>
    </source>
</evidence>
<dbReference type="AlphaFoldDB" id="Q9PEK5"/>
<evidence type="ECO:0000313" key="2">
    <source>
        <dbReference type="Proteomes" id="UP000000812"/>
    </source>
</evidence>
<sequence>MGDSRRCDLQRYSRLIKIAFIVWQSGHGTWFAKQMRGTSNSILNGKFC</sequence>
<accession>Q9PEK5</accession>
<dbReference type="HOGENOM" id="CLU_3159564_0_0_6"/>
<reference evidence="1 2" key="1">
    <citation type="journal article" date="2000" name="Nature">
        <title>The genome sequence of the plant pathogen Xylella fastidiosa.</title>
        <authorList>
            <person name="Simpson A.J."/>
            <person name="Reinach F.C."/>
            <person name="Arruda P."/>
            <person name="Abreu F.A."/>
            <person name="Acencio M."/>
            <person name="Alvarenga R."/>
            <person name="Alves L.M."/>
            <person name="Araya J.E."/>
            <person name="Baia G.S."/>
            <person name="Baptista C.S."/>
            <person name="Barros M.H."/>
            <person name="Bonaccorsi E.D."/>
            <person name="Bordin S."/>
            <person name="Bove J.M."/>
            <person name="Briones M.R."/>
            <person name="Bueno M.R."/>
            <person name="Camargo A.A."/>
            <person name="Camargo L.E."/>
            <person name="Carraro D.M."/>
            <person name="Carrer H."/>
            <person name="Colauto N.B."/>
            <person name="Colombo C."/>
            <person name="Costa F.F."/>
            <person name="Costa M.C."/>
            <person name="Costa-Neto C.M."/>
            <person name="Coutinho L.L."/>
            <person name="Cristofani M."/>
            <person name="Dias-Neto E."/>
            <person name="Docena C."/>
            <person name="El-Dorry H."/>
            <person name="Facincani A.P."/>
            <person name="Ferreira A.J."/>
            <person name="Ferreira V.C."/>
            <person name="Ferro J.A."/>
            <person name="Fraga J.S."/>
            <person name="Franca S.C."/>
            <person name="Franco M.C."/>
            <person name="Frohme M."/>
            <person name="Furlan L.R."/>
            <person name="Garnier M."/>
            <person name="Goldman G.H."/>
            <person name="Goldman M.H."/>
            <person name="Gomes S.L."/>
            <person name="Gruber A."/>
            <person name="Ho P.L."/>
            <person name="Hoheisel J.D."/>
            <person name="Junqueira M.L."/>
            <person name="Kemper E.L."/>
            <person name="Kitajima J.P."/>
            <person name="Krieger J.E."/>
            <person name="Kuramae E.E."/>
            <person name="Laigret F."/>
            <person name="Lambais M.R."/>
            <person name="Leite L.C."/>
            <person name="Lemos E.G."/>
            <person name="Lemos M.V."/>
            <person name="Lopes S.A."/>
            <person name="Lopes C.R."/>
            <person name="Machado J.A."/>
            <person name="Machado M.A."/>
            <person name="Madeira A.M."/>
            <person name="Madeira H.M."/>
            <person name="Marino C.L."/>
            <person name="Marques M.V."/>
            <person name="Martins E.A."/>
            <person name="Martins E.M."/>
            <person name="Matsukuma A.Y."/>
            <person name="Menck C.F."/>
            <person name="Miracca E.C."/>
            <person name="Miyaki C.Y."/>
            <person name="Monteriro-Vitorello C.B."/>
            <person name="Moon D.H."/>
            <person name="Nagai M.A."/>
            <person name="Nascimento A.L."/>
            <person name="Netto L.E."/>
            <person name="Nhani A.Jr."/>
            <person name="Nobrega F.G."/>
            <person name="Nunes L.R."/>
            <person name="Oliveira M.A."/>
            <person name="de Oliveira M.C."/>
            <person name="de Oliveira R.C."/>
            <person name="Palmieri D.A."/>
            <person name="Paris A."/>
            <person name="Peixoto B.R."/>
            <person name="Pereira G.A."/>
            <person name="Pereira H.A.Jr."/>
            <person name="Pesquero J.B."/>
            <person name="Quaggio R.B."/>
            <person name="Roberto P.G."/>
            <person name="Rodrigues V."/>
            <person name="de M Rosa A.J."/>
            <person name="de Rosa V.E.Jr."/>
            <person name="de Sa R.G."/>
            <person name="Santelli R.V."/>
            <person name="Sawasaki H.E."/>
            <person name="da Silva A.C."/>
            <person name="da Silva A.M."/>
            <person name="da Silva F.R."/>
            <person name="da Silva W.A.Jr."/>
            <person name="da Silveira J.F."/>
            <person name="Silvestri M.L."/>
            <person name="Siqueira W.J."/>
            <person name="de Souza A.A."/>
            <person name="de Souza A.P."/>
            <person name="Terenzi M.F."/>
            <person name="Truffi D."/>
            <person name="Tsai S.M."/>
            <person name="Tsuhako M.H."/>
            <person name="Vallada H."/>
            <person name="Van Sluys M.A."/>
            <person name="Verjovski-Almeida S."/>
            <person name="Vettore A.L."/>
            <person name="Zago M.A."/>
            <person name="Zatz M."/>
            <person name="Meidanis J."/>
            <person name="Setubal J.C."/>
        </authorList>
    </citation>
    <scope>NUCLEOTIDE SEQUENCE [LARGE SCALE GENOMIC DNA]</scope>
    <source>
        <strain evidence="1 2">9a5c</strain>
    </source>
</reference>
<dbReference type="PIR" id="C82734">
    <property type="entry name" value="C82734"/>
</dbReference>
<dbReference type="Proteomes" id="UP000000812">
    <property type="component" value="Chromosome"/>
</dbReference>
<gene>
    <name evidence="1" type="ordered locus">XF_1023</name>
</gene>
<dbReference type="EMBL" id="AE003849">
    <property type="protein sequence ID" value="AAF83833.1"/>
    <property type="molecule type" value="Genomic_DNA"/>
</dbReference>
<organism evidence="1 2">
    <name type="scientific">Xylella fastidiosa (strain 9a5c)</name>
    <dbReference type="NCBI Taxonomy" id="160492"/>
    <lineage>
        <taxon>Bacteria</taxon>
        <taxon>Pseudomonadati</taxon>
        <taxon>Pseudomonadota</taxon>
        <taxon>Gammaproteobacteria</taxon>
        <taxon>Lysobacterales</taxon>
        <taxon>Lysobacteraceae</taxon>
        <taxon>Xylella</taxon>
    </lineage>
</organism>
<name>Q9PEK5_XYLFA</name>
<dbReference type="KEGG" id="xfa:XF_1023"/>